<reference evidence="2 3" key="1">
    <citation type="submission" date="2023-11" db="EMBL/GenBank/DDBJ databases">
        <title>Dfirmibasis_genome.</title>
        <authorList>
            <person name="Edelbroek B."/>
            <person name="Kjellin J."/>
            <person name="Jerlstrom-Hultqvist J."/>
            <person name="Soderbom F."/>
        </authorList>
    </citation>
    <scope>NUCLEOTIDE SEQUENCE [LARGE SCALE GENOMIC DNA]</scope>
    <source>
        <strain evidence="2 3">TNS-C-14</strain>
    </source>
</reference>
<sequence length="133" mass="15942">MIKNILFIVLLFLFISTSYQSSIINTDDYKDISNFMKEICYDKSIIIIKDEKAVPIFCDFIDHILEHDYDQVLNLYHKANKNFKPLELSVGDTIQERYYKKEERSHQLVDSFLKNLNFMTDQYLKSLKKRDEL</sequence>
<evidence type="ECO:0000313" key="2">
    <source>
        <dbReference type="EMBL" id="KAK5576746.1"/>
    </source>
</evidence>
<feature type="signal peptide" evidence="1">
    <location>
        <begin position="1"/>
        <end position="20"/>
    </location>
</feature>
<keyword evidence="3" id="KW-1185">Reference proteome</keyword>
<proteinExistence type="predicted"/>
<evidence type="ECO:0000256" key="1">
    <source>
        <dbReference type="SAM" id="SignalP"/>
    </source>
</evidence>
<protein>
    <submittedName>
        <fullName evidence="2">Uncharacterized protein</fullName>
    </submittedName>
</protein>
<name>A0AAN7TVC9_9MYCE</name>
<evidence type="ECO:0000313" key="3">
    <source>
        <dbReference type="Proteomes" id="UP001344447"/>
    </source>
</evidence>
<keyword evidence="1" id="KW-0732">Signal</keyword>
<accession>A0AAN7TVC9</accession>
<gene>
    <name evidence="2" type="ORF">RB653_007890</name>
</gene>
<feature type="chain" id="PRO_5043013203" evidence="1">
    <location>
        <begin position="21"/>
        <end position="133"/>
    </location>
</feature>
<organism evidence="2 3">
    <name type="scientific">Dictyostelium firmibasis</name>
    <dbReference type="NCBI Taxonomy" id="79012"/>
    <lineage>
        <taxon>Eukaryota</taxon>
        <taxon>Amoebozoa</taxon>
        <taxon>Evosea</taxon>
        <taxon>Eumycetozoa</taxon>
        <taxon>Dictyostelia</taxon>
        <taxon>Dictyosteliales</taxon>
        <taxon>Dictyosteliaceae</taxon>
        <taxon>Dictyostelium</taxon>
    </lineage>
</organism>
<comment type="caution">
    <text evidence="2">The sequence shown here is derived from an EMBL/GenBank/DDBJ whole genome shotgun (WGS) entry which is preliminary data.</text>
</comment>
<dbReference type="EMBL" id="JAVFKY010000005">
    <property type="protein sequence ID" value="KAK5576746.1"/>
    <property type="molecule type" value="Genomic_DNA"/>
</dbReference>
<dbReference type="AlphaFoldDB" id="A0AAN7TVC9"/>
<dbReference type="Proteomes" id="UP001344447">
    <property type="component" value="Unassembled WGS sequence"/>
</dbReference>